<organism evidence="2 3">
    <name type="scientific">Rhamnella rubrinervis</name>
    <dbReference type="NCBI Taxonomy" id="2594499"/>
    <lineage>
        <taxon>Eukaryota</taxon>
        <taxon>Viridiplantae</taxon>
        <taxon>Streptophyta</taxon>
        <taxon>Embryophyta</taxon>
        <taxon>Tracheophyta</taxon>
        <taxon>Spermatophyta</taxon>
        <taxon>Magnoliopsida</taxon>
        <taxon>eudicotyledons</taxon>
        <taxon>Gunneridae</taxon>
        <taxon>Pentapetalae</taxon>
        <taxon>rosids</taxon>
        <taxon>fabids</taxon>
        <taxon>Rosales</taxon>
        <taxon>Rhamnaceae</taxon>
        <taxon>rhamnoid group</taxon>
        <taxon>Rhamneae</taxon>
        <taxon>Rhamnella</taxon>
    </lineage>
</organism>
<protein>
    <submittedName>
        <fullName evidence="2">Uncharacterized protein</fullName>
    </submittedName>
</protein>
<accession>A0A8K0DTS0</accession>
<proteinExistence type="predicted"/>
<evidence type="ECO:0000313" key="3">
    <source>
        <dbReference type="Proteomes" id="UP000796880"/>
    </source>
</evidence>
<name>A0A8K0DTS0_9ROSA</name>
<dbReference type="AlphaFoldDB" id="A0A8K0DTS0"/>
<gene>
    <name evidence="2" type="ORF">FNV43_RR24783</name>
</gene>
<comment type="caution">
    <text evidence="2">The sequence shown here is derived from an EMBL/GenBank/DDBJ whole genome shotgun (WGS) entry which is preliminary data.</text>
</comment>
<evidence type="ECO:0000256" key="1">
    <source>
        <dbReference type="SAM" id="MobiDB-lite"/>
    </source>
</evidence>
<reference evidence="2" key="1">
    <citation type="submission" date="2020-03" db="EMBL/GenBank/DDBJ databases">
        <title>A high-quality chromosome-level genome assembly of a woody plant with both climbing and erect habits, Rhamnella rubrinervis.</title>
        <authorList>
            <person name="Lu Z."/>
            <person name="Yang Y."/>
            <person name="Zhu X."/>
            <person name="Sun Y."/>
        </authorList>
    </citation>
    <scope>NUCLEOTIDE SEQUENCE</scope>
    <source>
        <strain evidence="2">BYM</strain>
        <tissue evidence="2">Leaf</tissue>
    </source>
</reference>
<feature type="region of interest" description="Disordered" evidence="1">
    <location>
        <begin position="1"/>
        <end position="47"/>
    </location>
</feature>
<keyword evidence="3" id="KW-1185">Reference proteome</keyword>
<dbReference type="EMBL" id="VOIH02000011">
    <property type="protein sequence ID" value="KAF3433680.1"/>
    <property type="molecule type" value="Genomic_DNA"/>
</dbReference>
<evidence type="ECO:0000313" key="2">
    <source>
        <dbReference type="EMBL" id="KAF3433680.1"/>
    </source>
</evidence>
<sequence>MSDTESVLSTELGELEEAECVTPRDSRSRIPEPLVCPPAPTKKSPYLKPKQLPTRYYEDVVANSEVDRYFDMLWEGLKHSS</sequence>
<dbReference type="Proteomes" id="UP000796880">
    <property type="component" value="Unassembled WGS sequence"/>
</dbReference>